<accession>A0A4R5PEL3</accession>
<proteinExistence type="predicted"/>
<sequence length="81" mass="8741">MTATKMPTRVSAFREQLDQLVTTQRELGSAQTLVSALADQRAAQVAALRAAGVPQWVIAQRLGITTGAVGHLSRRVREATR</sequence>
<dbReference type="AlphaFoldDB" id="A0A4R5PEL3"/>
<evidence type="ECO:0000313" key="2">
    <source>
        <dbReference type="Proteomes" id="UP000295627"/>
    </source>
</evidence>
<gene>
    <name evidence="1" type="ORF">EJ571_06460</name>
</gene>
<name>A0A4R5PEL3_9MYCO</name>
<protein>
    <submittedName>
        <fullName evidence="1">Uncharacterized protein</fullName>
    </submittedName>
</protein>
<evidence type="ECO:0000313" key="1">
    <source>
        <dbReference type="EMBL" id="TDH23876.1"/>
    </source>
</evidence>
<reference evidence="1 2" key="1">
    <citation type="journal article" date="2019" name="Sci. Rep.">
        <title>Extended insight into the Mycobacterium chelonae-abscessus complex through whole genome sequencing of Mycobacterium salmoniphilum outbreak and Mycobacterium salmoniphilum-like strains.</title>
        <authorList>
            <person name="Behra P.R.K."/>
            <person name="Das S."/>
            <person name="Pettersson B.M.F."/>
            <person name="Shirreff L."/>
            <person name="DuCote T."/>
            <person name="Jacobsson K.G."/>
            <person name="Ennis D.G."/>
            <person name="Kirsebom L.A."/>
        </authorList>
    </citation>
    <scope>NUCLEOTIDE SEQUENCE [LARGE SCALE GENOMIC DNA]</scope>
    <source>
        <strain evidence="1 2">DSM 45524</strain>
    </source>
</reference>
<comment type="caution">
    <text evidence="1">The sequence shown here is derived from an EMBL/GenBank/DDBJ whole genome shotgun (WGS) entry which is preliminary data.</text>
</comment>
<dbReference type="Proteomes" id="UP000295627">
    <property type="component" value="Unassembled WGS sequence"/>
</dbReference>
<organism evidence="1 2">
    <name type="scientific">Mycobacteroides franklinii</name>
    <dbReference type="NCBI Taxonomy" id="948102"/>
    <lineage>
        <taxon>Bacteria</taxon>
        <taxon>Bacillati</taxon>
        <taxon>Actinomycetota</taxon>
        <taxon>Actinomycetes</taxon>
        <taxon>Mycobacteriales</taxon>
        <taxon>Mycobacteriaceae</taxon>
        <taxon>Mycobacteroides</taxon>
    </lineage>
</organism>
<dbReference type="EMBL" id="RXLR01000010">
    <property type="protein sequence ID" value="TDH23876.1"/>
    <property type="molecule type" value="Genomic_DNA"/>
</dbReference>
<dbReference type="RefSeq" id="WP_078334894.1">
    <property type="nucleotide sequence ID" value="NZ_MAFQ01000008.1"/>
</dbReference>